<dbReference type="Pfam" id="PF14766">
    <property type="entry name" value="RPA_interact_N"/>
    <property type="match status" value="1"/>
</dbReference>
<keyword evidence="10" id="KW-1185">Reference proteome</keyword>
<dbReference type="Proteomes" id="UP001178461">
    <property type="component" value="Chromosome 15"/>
</dbReference>
<keyword evidence="5" id="KW-0539">Nucleus</keyword>
<evidence type="ECO:0000256" key="5">
    <source>
        <dbReference type="ARBA" id="ARBA00023242"/>
    </source>
</evidence>
<evidence type="ECO:0000256" key="4">
    <source>
        <dbReference type="ARBA" id="ARBA00022833"/>
    </source>
</evidence>
<comment type="subcellular location">
    <subcellularLocation>
        <location evidence="1">Nucleus</location>
    </subcellularLocation>
</comment>
<evidence type="ECO:0000259" key="6">
    <source>
        <dbReference type="Pfam" id="PF14766"/>
    </source>
</evidence>
<keyword evidence="3" id="KW-0863">Zinc-finger</keyword>
<keyword evidence="4" id="KW-0862">Zinc</keyword>
<dbReference type="InterPro" id="IPR028158">
    <property type="entry name" value="RPA_interact_N_dom"/>
</dbReference>
<dbReference type="AlphaFoldDB" id="A0AA35LF39"/>
<dbReference type="InterPro" id="IPR028156">
    <property type="entry name" value="RIP"/>
</dbReference>
<dbReference type="GO" id="GO:0008270">
    <property type="term" value="F:zinc ion binding"/>
    <property type="evidence" value="ECO:0007669"/>
    <property type="project" value="UniProtKB-KW"/>
</dbReference>
<dbReference type="GO" id="GO:0016605">
    <property type="term" value="C:PML body"/>
    <property type="evidence" value="ECO:0007669"/>
    <property type="project" value="TreeGrafter"/>
</dbReference>
<sequence length="221" mass="25440">MEGQVQRHQALYKGARTPPWKETFRQRCVERLKSSRARLLDRYRHVGEDTAHQASKALLVQEVMEMEWQALQPLDFQLPFPRKQETSPQVTAMLDVLEEIQEELILQEQLAVEEYEQSLRFDEECLNDILDGLDAERKVICPVCRRNNLCVTSHSVVCPCGLSISTQGMTKEKLCSSLEDSVTEHGRRCQCWPEFAVTSWAEGEAHLLMSCQVCDSWTVIL</sequence>
<accession>A0AA35LF39</accession>
<gene>
    <name evidence="9" type="ORF">PODLI_1B026930</name>
</gene>
<feature type="domain" description="RPA-interacting protein central" evidence="7">
    <location>
        <begin position="59"/>
        <end position="128"/>
    </location>
</feature>
<dbReference type="PANTHER" id="PTHR31742:SF1">
    <property type="entry name" value="RPA-INTERACTING PROTEIN"/>
    <property type="match status" value="1"/>
</dbReference>
<protein>
    <submittedName>
        <fullName evidence="9">RPA_interact_M domain-containing protein</fullName>
    </submittedName>
</protein>
<dbReference type="InterPro" id="IPR028159">
    <property type="entry name" value="RPA_interact_C_dom"/>
</dbReference>
<organism evidence="9 10">
    <name type="scientific">Podarcis lilfordi</name>
    <name type="common">Lilford's wall lizard</name>
    <dbReference type="NCBI Taxonomy" id="74358"/>
    <lineage>
        <taxon>Eukaryota</taxon>
        <taxon>Metazoa</taxon>
        <taxon>Chordata</taxon>
        <taxon>Craniata</taxon>
        <taxon>Vertebrata</taxon>
        <taxon>Euteleostomi</taxon>
        <taxon>Lepidosauria</taxon>
        <taxon>Squamata</taxon>
        <taxon>Bifurcata</taxon>
        <taxon>Unidentata</taxon>
        <taxon>Episquamata</taxon>
        <taxon>Laterata</taxon>
        <taxon>Lacertibaenia</taxon>
        <taxon>Lacertidae</taxon>
        <taxon>Podarcis</taxon>
    </lineage>
</organism>
<evidence type="ECO:0000313" key="9">
    <source>
        <dbReference type="EMBL" id="CAI5795004.1"/>
    </source>
</evidence>
<reference evidence="9" key="1">
    <citation type="submission" date="2022-12" db="EMBL/GenBank/DDBJ databases">
        <authorList>
            <person name="Alioto T."/>
            <person name="Alioto T."/>
            <person name="Gomez Garrido J."/>
        </authorList>
    </citation>
    <scope>NUCLEOTIDE SEQUENCE</scope>
</reference>
<dbReference type="EMBL" id="OX395141">
    <property type="protein sequence ID" value="CAI5795004.1"/>
    <property type="molecule type" value="Genomic_DNA"/>
</dbReference>
<dbReference type="PANTHER" id="PTHR31742">
    <property type="entry name" value="RPA-INTERACTING PROTEIN RPAIN"/>
    <property type="match status" value="1"/>
</dbReference>
<proteinExistence type="predicted"/>
<dbReference type="Pfam" id="PF14767">
    <property type="entry name" value="RPA_interact_M"/>
    <property type="match status" value="1"/>
</dbReference>
<evidence type="ECO:0000259" key="7">
    <source>
        <dbReference type="Pfam" id="PF14767"/>
    </source>
</evidence>
<dbReference type="Pfam" id="PF14768">
    <property type="entry name" value="RPA_interact_C"/>
    <property type="match status" value="1"/>
</dbReference>
<evidence type="ECO:0000313" key="10">
    <source>
        <dbReference type="Proteomes" id="UP001178461"/>
    </source>
</evidence>
<evidence type="ECO:0000256" key="1">
    <source>
        <dbReference type="ARBA" id="ARBA00004123"/>
    </source>
</evidence>
<feature type="domain" description="RPA-interacting protein N-terminal" evidence="6">
    <location>
        <begin position="7"/>
        <end position="44"/>
    </location>
</feature>
<dbReference type="GO" id="GO:0006606">
    <property type="term" value="P:protein import into nucleus"/>
    <property type="evidence" value="ECO:0007669"/>
    <property type="project" value="TreeGrafter"/>
</dbReference>
<keyword evidence="2" id="KW-0479">Metal-binding</keyword>
<evidence type="ECO:0000256" key="2">
    <source>
        <dbReference type="ARBA" id="ARBA00022723"/>
    </source>
</evidence>
<dbReference type="InterPro" id="IPR028155">
    <property type="entry name" value="RPA_interact_central"/>
</dbReference>
<feature type="domain" description="RPA-interacting protein C-terminal" evidence="8">
    <location>
        <begin position="140"/>
        <end position="218"/>
    </location>
</feature>
<evidence type="ECO:0000259" key="8">
    <source>
        <dbReference type="Pfam" id="PF14768"/>
    </source>
</evidence>
<name>A0AA35LF39_9SAUR</name>
<evidence type="ECO:0000256" key="3">
    <source>
        <dbReference type="ARBA" id="ARBA00022771"/>
    </source>
</evidence>